<protein>
    <recommendedName>
        <fullName evidence="4">F-box domain-containing protein</fullName>
    </recommendedName>
</protein>
<gene>
    <name evidence="2" type="ORF">V5O48_011731</name>
</gene>
<keyword evidence="3" id="KW-1185">Reference proteome</keyword>
<proteinExistence type="predicted"/>
<evidence type="ECO:0000313" key="2">
    <source>
        <dbReference type="EMBL" id="KAL0570235.1"/>
    </source>
</evidence>
<name>A0ABR3F4U4_9AGAR</name>
<comment type="caution">
    <text evidence="2">The sequence shown here is derived from an EMBL/GenBank/DDBJ whole genome shotgun (WGS) entry which is preliminary data.</text>
</comment>
<feature type="coiled-coil region" evidence="1">
    <location>
        <begin position="53"/>
        <end position="94"/>
    </location>
</feature>
<dbReference type="InterPro" id="IPR032675">
    <property type="entry name" value="LRR_dom_sf"/>
</dbReference>
<dbReference type="Proteomes" id="UP001465976">
    <property type="component" value="Unassembled WGS sequence"/>
</dbReference>
<reference evidence="2 3" key="1">
    <citation type="submission" date="2024-02" db="EMBL/GenBank/DDBJ databases">
        <title>A draft genome for the cacao thread blight pathogen Marasmius crinis-equi.</title>
        <authorList>
            <person name="Cohen S.P."/>
            <person name="Baruah I.K."/>
            <person name="Amoako-Attah I."/>
            <person name="Bukari Y."/>
            <person name="Meinhardt L.W."/>
            <person name="Bailey B.A."/>
        </authorList>
    </citation>
    <scope>NUCLEOTIDE SEQUENCE [LARGE SCALE GENOMIC DNA]</scope>
    <source>
        <strain evidence="2 3">GH-76</strain>
    </source>
</reference>
<dbReference type="Gene3D" id="3.80.10.10">
    <property type="entry name" value="Ribonuclease Inhibitor"/>
    <property type="match status" value="1"/>
</dbReference>
<evidence type="ECO:0000256" key="1">
    <source>
        <dbReference type="SAM" id="Coils"/>
    </source>
</evidence>
<sequence length="601" mass="68382">MEVNSDIFELRTLLCGRCRNEFVVSCTAGVPLEILRSSSIPSEPEKATQLELLDVEANTLRQYDEQIEEITETLRKLQSERNSLQKRMDSREQYLSSQRRLPVELWTRIFFQACYPIDMEAPYRPFEPPVPFVPIYLAHNDNKKTRALPLLLSRVSHRWRSIISDFPVIWSSIGVSLYWLSASTLPIFEAFLMKTRGQPLRLRLAGDEGACYHWDDSLASDIRRLLCRAFSQSQRLEISRRFLESFDFQGQVLSFPLLQSLIFGSYALLTDFPFSKSQLGALCSAPLLTRLFVHALSESDVMSLPSTITSLELWDPVDIEDLHSVARVLPRLKELKITLSDDGVPEGHTDQPLVFPCLESLEIENHLTDPVDHFLNRLTIPSLINFSFGLGQPISDDNNSLPRTFVSSLVGLLERSGCSLRSLSLLSPFDDLSYDTDYRTKWIQDILQLSPHLTSLSFTMVLPGNDVDILNSTFYRLWSLLTVPSPSYAAPVDSSSVLLPRLYAVRIEIVNYVHLVENEDIDSNMVHQFLRMVESRTRRTVPSGVDVLRRAELILVSTAQEGIVPKPMGLDETEGVCFVDEFRRRRRALVEDGVGCSIRGY</sequence>
<dbReference type="EMBL" id="JBAHYK010000972">
    <property type="protein sequence ID" value="KAL0570235.1"/>
    <property type="molecule type" value="Genomic_DNA"/>
</dbReference>
<organism evidence="2 3">
    <name type="scientific">Marasmius crinis-equi</name>
    <dbReference type="NCBI Taxonomy" id="585013"/>
    <lineage>
        <taxon>Eukaryota</taxon>
        <taxon>Fungi</taxon>
        <taxon>Dikarya</taxon>
        <taxon>Basidiomycota</taxon>
        <taxon>Agaricomycotina</taxon>
        <taxon>Agaricomycetes</taxon>
        <taxon>Agaricomycetidae</taxon>
        <taxon>Agaricales</taxon>
        <taxon>Marasmiineae</taxon>
        <taxon>Marasmiaceae</taxon>
        <taxon>Marasmius</taxon>
    </lineage>
</organism>
<keyword evidence="1" id="KW-0175">Coiled coil</keyword>
<evidence type="ECO:0000313" key="3">
    <source>
        <dbReference type="Proteomes" id="UP001465976"/>
    </source>
</evidence>
<evidence type="ECO:0008006" key="4">
    <source>
        <dbReference type="Google" id="ProtNLM"/>
    </source>
</evidence>
<accession>A0ABR3F4U4</accession>